<gene>
    <name evidence="1" type="ordered locus">Rcas_3156</name>
</gene>
<name>A7NNR6_ROSCS</name>
<keyword evidence="2" id="KW-1185">Reference proteome</keyword>
<dbReference type="KEGG" id="rca:Rcas_3156"/>
<dbReference type="RefSeq" id="WP_012121634.1">
    <property type="nucleotide sequence ID" value="NC_009767.1"/>
</dbReference>
<protein>
    <submittedName>
        <fullName evidence="1">Uncharacterized protein</fullName>
    </submittedName>
</protein>
<dbReference type="HOGENOM" id="CLU_873448_0_0_0"/>
<evidence type="ECO:0000313" key="1">
    <source>
        <dbReference type="EMBL" id="ABU59210.1"/>
    </source>
</evidence>
<evidence type="ECO:0000313" key="2">
    <source>
        <dbReference type="Proteomes" id="UP000000263"/>
    </source>
</evidence>
<proteinExistence type="predicted"/>
<dbReference type="AlphaFoldDB" id="A7NNR6"/>
<dbReference type="Proteomes" id="UP000000263">
    <property type="component" value="Chromosome"/>
</dbReference>
<accession>A7NNR6</accession>
<organism evidence="1 2">
    <name type="scientific">Roseiflexus castenholzii (strain DSM 13941 / HLO8)</name>
    <dbReference type="NCBI Taxonomy" id="383372"/>
    <lineage>
        <taxon>Bacteria</taxon>
        <taxon>Bacillati</taxon>
        <taxon>Chloroflexota</taxon>
        <taxon>Chloroflexia</taxon>
        <taxon>Chloroflexales</taxon>
        <taxon>Roseiflexineae</taxon>
        <taxon>Roseiflexaceae</taxon>
        <taxon>Roseiflexus</taxon>
    </lineage>
</organism>
<reference evidence="1 2" key="1">
    <citation type="submission" date="2007-08" db="EMBL/GenBank/DDBJ databases">
        <title>Complete sequence of Roseiflexus castenholzii DSM 13941.</title>
        <authorList>
            <consortium name="US DOE Joint Genome Institute"/>
            <person name="Copeland A."/>
            <person name="Lucas S."/>
            <person name="Lapidus A."/>
            <person name="Barry K."/>
            <person name="Glavina del Rio T."/>
            <person name="Dalin E."/>
            <person name="Tice H."/>
            <person name="Pitluck S."/>
            <person name="Thompson L.S."/>
            <person name="Brettin T."/>
            <person name="Bruce D."/>
            <person name="Detter J.C."/>
            <person name="Han C."/>
            <person name="Tapia R."/>
            <person name="Schmutz J."/>
            <person name="Larimer F."/>
            <person name="Land M."/>
            <person name="Hauser L."/>
            <person name="Kyrpides N."/>
            <person name="Mikhailova N."/>
            <person name="Bryant D.A."/>
            <person name="Hanada S."/>
            <person name="Tsukatani Y."/>
            <person name="Richardson P."/>
        </authorList>
    </citation>
    <scope>NUCLEOTIDE SEQUENCE [LARGE SCALE GENOMIC DNA]</scope>
    <source>
        <strain evidence="2">DSM 13941 / HLO8</strain>
    </source>
</reference>
<dbReference type="OrthoDB" id="1091227at2"/>
<dbReference type="EMBL" id="CP000804">
    <property type="protein sequence ID" value="ABU59210.1"/>
    <property type="molecule type" value="Genomic_DNA"/>
</dbReference>
<dbReference type="eggNOG" id="ENOG5032USS">
    <property type="taxonomic scope" value="Bacteria"/>
</dbReference>
<dbReference type="STRING" id="383372.Rcas_3156"/>
<sequence length="330" mass="38607">MLAFLRRLLNSIRLPQHVSPFSLPVQTPALPVESISPRVLMIVHNPPVSSEGRRRLTDIFGWNDPDRLARQYIADLEWASGGYVRYRIVERIDADWFPPKIDGFCYTGESYVSAWRSRQMHEPDRIDYEAQVAAFDLIGRYERGEMDEVWFFSFPYAGDYESTMVGRDAFWCNSPPVPNTDHCSRRFVIMAFNYERDVDCMLENFGHRVESIMSRVFAGHPPEQNLWNVFTRYDKIHPGQAHCGNVHFAPNSERDYDWGNPRPVLSYCDDWLTFPDMPGRPRWVDCREWGGGDMRLHHLWWLSHLPRVGGETFGVSNNWWSYVINPNLVP</sequence>